<organism evidence="1 2">
    <name type="scientific">Lithospermum erythrorhizon</name>
    <name type="common">Purple gromwell</name>
    <name type="synonym">Lithospermum officinale var. erythrorhizon</name>
    <dbReference type="NCBI Taxonomy" id="34254"/>
    <lineage>
        <taxon>Eukaryota</taxon>
        <taxon>Viridiplantae</taxon>
        <taxon>Streptophyta</taxon>
        <taxon>Embryophyta</taxon>
        <taxon>Tracheophyta</taxon>
        <taxon>Spermatophyta</taxon>
        <taxon>Magnoliopsida</taxon>
        <taxon>eudicotyledons</taxon>
        <taxon>Gunneridae</taxon>
        <taxon>Pentapetalae</taxon>
        <taxon>asterids</taxon>
        <taxon>lamiids</taxon>
        <taxon>Boraginales</taxon>
        <taxon>Boraginaceae</taxon>
        <taxon>Boraginoideae</taxon>
        <taxon>Lithospermeae</taxon>
        <taxon>Lithospermum</taxon>
    </lineage>
</organism>
<name>A0AAV3P078_LITER</name>
<evidence type="ECO:0000313" key="1">
    <source>
        <dbReference type="EMBL" id="GAA0145075.1"/>
    </source>
</evidence>
<evidence type="ECO:0008006" key="3">
    <source>
        <dbReference type="Google" id="ProtNLM"/>
    </source>
</evidence>
<keyword evidence="2" id="KW-1185">Reference proteome</keyword>
<gene>
    <name evidence="1" type="ORF">LIER_42842</name>
</gene>
<comment type="caution">
    <text evidence="1">The sequence shown here is derived from an EMBL/GenBank/DDBJ whole genome shotgun (WGS) entry which is preliminary data.</text>
</comment>
<dbReference type="Proteomes" id="UP001454036">
    <property type="component" value="Unassembled WGS sequence"/>
</dbReference>
<sequence length="74" mass="8487">MNRQLTRVITSEEVKRDVFEMPADKSLGLDEELICLLREAEMKKGLTAIKISRESPIISHILFADDTMIFYKAS</sequence>
<protein>
    <recommendedName>
        <fullName evidence="3">Reverse transcriptase</fullName>
    </recommendedName>
</protein>
<dbReference type="EMBL" id="BAABME010031274">
    <property type="protein sequence ID" value="GAA0145075.1"/>
    <property type="molecule type" value="Genomic_DNA"/>
</dbReference>
<dbReference type="AlphaFoldDB" id="A0AAV3P078"/>
<proteinExistence type="predicted"/>
<evidence type="ECO:0000313" key="2">
    <source>
        <dbReference type="Proteomes" id="UP001454036"/>
    </source>
</evidence>
<accession>A0AAV3P078</accession>
<reference evidence="1 2" key="1">
    <citation type="submission" date="2024-01" db="EMBL/GenBank/DDBJ databases">
        <title>The complete chloroplast genome sequence of Lithospermum erythrorhizon: insights into the phylogenetic relationship among Boraginaceae species and the maternal lineages of purple gromwells.</title>
        <authorList>
            <person name="Okada T."/>
            <person name="Watanabe K."/>
        </authorList>
    </citation>
    <scope>NUCLEOTIDE SEQUENCE [LARGE SCALE GENOMIC DNA]</scope>
</reference>